<keyword evidence="3" id="KW-0539">Nucleus</keyword>
<feature type="domain" description="Holliday junction regulator protein family C-terminal" evidence="6">
    <location>
        <begin position="372"/>
        <end position="424"/>
    </location>
</feature>
<evidence type="ECO:0000313" key="8">
    <source>
        <dbReference type="RefSeq" id="XP_005361839.1"/>
    </source>
</evidence>
<accession>A0ABM0L9R9</accession>
<evidence type="ECO:0000256" key="2">
    <source>
        <dbReference type="ARBA" id="ARBA00023125"/>
    </source>
</evidence>
<organism evidence="7 8">
    <name type="scientific">Microtus ochrogaster</name>
    <name type="common">Prairie vole</name>
    <dbReference type="NCBI Taxonomy" id="79684"/>
    <lineage>
        <taxon>Eukaryota</taxon>
        <taxon>Metazoa</taxon>
        <taxon>Chordata</taxon>
        <taxon>Craniata</taxon>
        <taxon>Vertebrata</taxon>
        <taxon>Euteleostomi</taxon>
        <taxon>Mammalia</taxon>
        <taxon>Eutheria</taxon>
        <taxon>Euarchontoglires</taxon>
        <taxon>Glires</taxon>
        <taxon>Rodentia</taxon>
        <taxon>Myomorpha</taxon>
        <taxon>Muroidea</taxon>
        <taxon>Cricetidae</taxon>
        <taxon>Arvicolinae</taxon>
        <taxon>Microtus</taxon>
    </lineage>
</organism>
<feature type="compositionally biased region" description="Polar residues" evidence="4">
    <location>
        <begin position="185"/>
        <end position="199"/>
    </location>
</feature>
<evidence type="ECO:0000256" key="1">
    <source>
        <dbReference type="ARBA" id="ARBA00004123"/>
    </source>
</evidence>
<gene>
    <name evidence="8" type="primary">Hjurp</name>
</gene>
<dbReference type="Pfam" id="PF12346">
    <property type="entry name" value="HJURP_mid"/>
    <property type="match status" value="1"/>
</dbReference>
<feature type="region of interest" description="Disordered" evidence="4">
    <location>
        <begin position="161"/>
        <end position="200"/>
    </location>
</feature>
<name>A0ABM0L9R9_MICOH</name>
<sequence>MDPDVSSPTRLVRLLKERHRGFQTYMQRLIAKYNQPFEDDPLVQMATLTYETPQGLRVWGGKLIKERNKGQTQDPSVKMITRLNRQAPEDSECFQLWTDVLEAESSSADTRSDQEEQLSCTSMLSGPGSPLKNDLRRKYLAKMHTLLRDEEYFKNTEKRDGKDTLMPWVPSSPVTPEPRCLDSISPESFSSPKESTSADMTIIPRNDSFSSLETSSHSLSSQSPEAADICNVTVSDMYEGMIHSMSQLLSLQPSCVISTKTYINQNWNLRRRLSHKSGLHLNRTYCYRSKPSRRSSKPGKEAMILRNCTNLPHIVPLKTDLKLERGALKGSKLQVHTCSPAWKALHGTQKCLDLNIPNCLDQENGAKVFPLLISPGKIVPRPRMLPGEIEMKFDELAQEYSLSPGKQLCQTGPTESWAVDVYRGASGRLGSPQDIKTHRLSSLFNREKAKRSSEAFEDLSKISVKANRCLPRRHPALLASEDSTSQNPGLSLQGPDSGPIRRKTASPRMAVSAPWRRSWPSGEDRYEEIKKEFDKLYQKYCLMSPQRVKVTSYVRVSPKKAGAAVPCQTADLRKLNPDSGFRRSPKLATPDRNRSLQGSVPAEAHMSVRTARTSERDSPVPAKRCKLSYSPQDSSGAEDQTMPWP</sequence>
<dbReference type="RefSeq" id="XP_005361839.1">
    <property type="nucleotide sequence ID" value="XM_005361782.2"/>
</dbReference>
<evidence type="ECO:0000256" key="4">
    <source>
        <dbReference type="SAM" id="MobiDB-lite"/>
    </source>
</evidence>
<reference evidence="8" key="1">
    <citation type="submission" date="2025-08" db="UniProtKB">
        <authorList>
            <consortium name="RefSeq"/>
        </authorList>
    </citation>
    <scope>IDENTIFICATION</scope>
</reference>
<dbReference type="Gene3D" id="6.10.250.2320">
    <property type="match status" value="1"/>
</dbReference>
<dbReference type="GeneID" id="101991951"/>
<evidence type="ECO:0000313" key="7">
    <source>
        <dbReference type="Proteomes" id="UP000694915"/>
    </source>
</evidence>
<proteinExistence type="predicted"/>
<dbReference type="InterPro" id="IPR021052">
    <property type="entry name" value="HJURP_central_dom"/>
</dbReference>
<feature type="domain" description="Holliday junction recognition protein HJURP central" evidence="5">
    <location>
        <begin position="245"/>
        <end position="350"/>
    </location>
</feature>
<feature type="compositionally biased region" description="Polar residues" evidence="4">
    <location>
        <begin position="481"/>
        <end position="490"/>
    </location>
</feature>
<dbReference type="InterPro" id="IPR022102">
    <property type="entry name" value="HJURP_C"/>
</dbReference>
<feature type="compositionally biased region" description="Polar residues" evidence="4">
    <location>
        <begin position="629"/>
        <end position="638"/>
    </location>
</feature>
<dbReference type="Proteomes" id="UP000694915">
    <property type="component" value="Linkage group LG4"/>
</dbReference>
<keyword evidence="2" id="KW-0238">DNA-binding</keyword>
<feature type="region of interest" description="Disordered" evidence="4">
    <location>
        <begin position="105"/>
        <end position="131"/>
    </location>
</feature>
<keyword evidence="7" id="KW-1185">Reference proteome</keyword>
<comment type="subcellular location">
    <subcellularLocation>
        <location evidence="1">Nucleus</location>
    </subcellularLocation>
</comment>
<feature type="region of interest" description="Disordered" evidence="4">
    <location>
        <begin position="573"/>
        <end position="645"/>
    </location>
</feature>
<evidence type="ECO:0000256" key="3">
    <source>
        <dbReference type="ARBA" id="ARBA00023242"/>
    </source>
</evidence>
<protein>
    <submittedName>
        <fullName evidence="8">Holliday junction recognition protein</fullName>
    </submittedName>
</protein>
<feature type="region of interest" description="Disordered" evidence="4">
    <location>
        <begin position="478"/>
        <end position="517"/>
    </location>
</feature>
<dbReference type="PANTHER" id="PTHR15992">
    <property type="entry name" value="HOLLIDAY JUNCTION RECOGNITION PROTEIN"/>
    <property type="match status" value="1"/>
</dbReference>
<dbReference type="Pfam" id="PF12347">
    <property type="entry name" value="HJURP_C"/>
    <property type="match status" value="2"/>
</dbReference>
<evidence type="ECO:0000259" key="5">
    <source>
        <dbReference type="Pfam" id="PF12346"/>
    </source>
</evidence>
<feature type="domain" description="Holliday junction regulator protein family C-terminal" evidence="6">
    <location>
        <begin position="504"/>
        <end position="562"/>
    </location>
</feature>
<evidence type="ECO:0000259" key="6">
    <source>
        <dbReference type="Pfam" id="PF12347"/>
    </source>
</evidence>
<dbReference type="PANTHER" id="PTHR15992:SF5">
    <property type="entry name" value="HOLLIDAY JUNCTION RECOGNITION PROTEIN"/>
    <property type="match status" value="1"/>
</dbReference>